<dbReference type="Proteomes" id="UP000285310">
    <property type="component" value="Unassembled WGS sequence"/>
</dbReference>
<dbReference type="EMBL" id="AYKG01000001">
    <property type="protein sequence ID" value="ROO32851.1"/>
    <property type="molecule type" value="Genomic_DNA"/>
</dbReference>
<accession>A0A423Q2F6</accession>
<evidence type="ECO:0000313" key="2">
    <source>
        <dbReference type="Proteomes" id="UP000285310"/>
    </source>
</evidence>
<dbReference type="AlphaFoldDB" id="A0A423Q2F6"/>
<sequence length="76" mass="8598">MLEKFRIKEHMEVTDADGEHVGTVDKVEDEKIKLTKTDSSDEQHHYLDLDDVDRLEDNRVYLKKGANIPGGSGANT</sequence>
<dbReference type="OrthoDB" id="5569780at2"/>
<comment type="caution">
    <text evidence="1">The sequence shown here is derived from an EMBL/GenBank/DDBJ whole genome shotgun (WGS) entry which is preliminary data.</text>
</comment>
<organism evidence="1 2">
    <name type="scientific">Salinisphaera japonica YTM-1</name>
    <dbReference type="NCBI Taxonomy" id="1209778"/>
    <lineage>
        <taxon>Bacteria</taxon>
        <taxon>Pseudomonadati</taxon>
        <taxon>Pseudomonadota</taxon>
        <taxon>Gammaproteobacteria</taxon>
        <taxon>Salinisphaerales</taxon>
        <taxon>Salinisphaeraceae</taxon>
        <taxon>Salinisphaera</taxon>
    </lineage>
</organism>
<dbReference type="Pfam" id="PF09939">
    <property type="entry name" value="DUF2171"/>
    <property type="match status" value="1"/>
</dbReference>
<keyword evidence="2" id="KW-1185">Reference proteome</keyword>
<name>A0A423Q2F6_9GAMM</name>
<proteinExistence type="predicted"/>
<protein>
    <recommendedName>
        <fullName evidence="3">DUF2171 domain-containing protein</fullName>
    </recommendedName>
</protein>
<gene>
    <name evidence="1" type="ORF">SAJA_01070</name>
</gene>
<dbReference type="InParanoid" id="A0A423Q2F6"/>
<evidence type="ECO:0008006" key="3">
    <source>
        <dbReference type="Google" id="ProtNLM"/>
    </source>
</evidence>
<reference evidence="1 2" key="1">
    <citation type="submission" date="2013-10" db="EMBL/GenBank/DDBJ databases">
        <title>Salinisphaera japonica YTM-1 Genome Sequencing.</title>
        <authorList>
            <person name="Lai Q."/>
            <person name="Li C."/>
            <person name="Shao Z."/>
        </authorList>
    </citation>
    <scope>NUCLEOTIDE SEQUENCE [LARGE SCALE GENOMIC DNA]</scope>
    <source>
        <strain evidence="1 2">YTM-1</strain>
    </source>
</reference>
<dbReference type="InterPro" id="IPR018684">
    <property type="entry name" value="DUF2171"/>
</dbReference>
<dbReference type="RefSeq" id="WP_123656788.1">
    <property type="nucleotide sequence ID" value="NZ_AYKG01000001.1"/>
</dbReference>
<evidence type="ECO:0000313" key="1">
    <source>
        <dbReference type="EMBL" id="ROO32851.1"/>
    </source>
</evidence>